<gene>
    <name evidence="2" type="ORF">JW646_01820</name>
</gene>
<evidence type="ECO:0000313" key="2">
    <source>
        <dbReference type="EMBL" id="UEL48213.1"/>
    </source>
</evidence>
<feature type="domain" description="DUF6884" evidence="1">
    <location>
        <begin position="4"/>
        <end position="135"/>
    </location>
</feature>
<accession>A0AAX2ZFX7</accession>
<proteinExistence type="predicted"/>
<sequence>MSKIVLISCVSKKRNESCRARDLYISDLFKKALYYSENVIKADKIFVLSAKYGLVSLDEIIEPYDKTLNKMKKGEVLQWSDMVLEDLKNNIDIDNDKVIFMAGLKYRKYIESSIKNVEVPMRGMKIGQQLQFLKRCRYE</sequence>
<protein>
    <recommendedName>
        <fullName evidence="1">DUF6884 domain-containing protein</fullName>
    </recommendedName>
</protein>
<evidence type="ECO:0000313" key="3">
    <source>
        <dbReference type="Proteomes" id="UP001198983"/>
    </source>
</evidence>
<dbReference type="Proteomes" id="UP001198983">
    <property type="component" value="Chromosome"/>
</dbReference>
<keyword evidence="3" id="KW-1185">Reference proteome</keyword>
<dbReference type="KEGG" id="tem:JW646_01820"/>
<dbReference type="AlphaFoldDB" id="A0AAX2ZFX7"/>
<dbReference type="Pfam" id="PF21818">
    <property type="entry name" value="DUF6884"/>
    <property type="match status" value="1"/>
</dbReference>
<dbReference type="RefSeq" id="WP_228416362.1">
    <property type="nucleotide sequence ID" value="NZ_CP081135.1"/>
</dbReference>
<name>A0AAX2ZFX7_9FIRM</name>
<dbReference type="InterPro" id="IPR049251">
    <property type="entry name" value="DUF6884"/>
</dbReference>
<reference evidence="2 3" key="1">
    <citation type="journal article" date="2023" name="Int. J. Syst. Evol. Microbiol.">
        <title>Terrisporobacter hibernicus sp. nov., isolated from bovine faeces in Northern Ireland.</title>
        <authorList>
            <person name="Mitchell M."/>
            <person name="Nguyen S.V."/>
            <person name="Connor M."/>
            <person name="Fairley D.J."/>
            <person name="Donoghue O."/>
            <person name="Marshall H."/>
            <person name="Koolman L."/>
            <person name="McMullan G."/>
            <person name="Schaffer K.E."/>
            <person name="McGrath J.W."/>
            <person name="Fanning S."/>
        </authorList>
    </citation>
    <scope>NUCLEOTIDE SEQUENCE [LARGE SCALE GENOMIC DNA]</scope>
    <source>
        <strain evidence="2 3">MCA3</strain>
    </source>
</reference>
<dbReference type="EMBL" id="CP081135">
    <property type="protein sequence ID" value="UEL48213.1"/>
    <property type="molecule type" value="Genomic_DNA"/>
</dbReference>
<evidence type="ECO:0000259" key="1">
    <source>
        <dbReference type="Pfam" id="PF21818"/>
    </source>
</evidence>
<organism evidence="2 3">
    <name type="scientific">Terrisporobacter hibernicus</name>
    <dbReference type="NCBI Taxonomy" id="2813371"/>
    <lineage>
        <taxon>Bacteria</taxon>
        <taxon>Bacillati</taxon>
        <taxon>Bacillota</taxon>
        <taxon>Clostridia</taxon>
        <taxon>Peptostreptococcales</taxon>
        <taxon>Peptostreptococcaceae</taxon>
        <taxon>Terrisporobacter</taxon>
    </lineage>
</organism>